<dbReference type="Proteomes" id="UP000708148">
    <property type="component" value="Unassembled WGS sequence"/>
</dbReference>
<accession>A0A8S1IWH2</accession>
<feature type="region of interest" description="Disordered" evidence="1">
    <location>
        <begin position="332"/>
        <end position="369"/>
    </location>
</feature>
<name>A0A8S1IWH2_9CHLO</name>
<organism evidence="3 4">
    <name type="scientific">Ostreobium quekettii</name>
    <dbReference type="NCBI Taxonomy" id="121088"/>
    <lineage>
        <taxon>Eukaryota</taxon>
        <taxon>Viridiplantae</taxon>
        <taxon>Chlorophyta</taxon>
        <taxon>core chlorophytes</taxon>
        <taxon>Ulvophyceae</taxon>
        <taxon>TCBD clade</taxon>
        <taxon>Bryopsidales</taxon>
        <taxon>Ostreobineae</taxon>
        <taxon>Ostreobiaceae</taxon>
        <taxon>Ostreobium</taxon>
    </lineage>
</organism>
<comment type="caution">
    <text evidence="3">The sequence shown here is derived from an EMBL/GenBank/DDBJ whole genome shotgun (WGS) entry which is preliminary data.</text>
</comment>
<protein>
    <submittedName>
        <fullName evidence="3">Uncharacterized protein</fullName>
    </submittedName>
</protein>
<reference evidence="3" key="1">
    <citation type="submission" date="2020-12" db="EMBL/GenBank/DDBJ databases">
        <authorList>
            <person name="Iha C."/>
        </authorList>
    </citation>
    <scope>NUCLEOTIDE SEQUENCE</scope>
</reference>
<feature type="compositionally biased region" description="Basic and acidic residues" evidence="1">
    <location>
        <begin position="360"/>
        <end position="369"/>
    </location>
</feature>
<keyword evidence="4" id="KW-1185">Reference proteome</keyword>
<evidence type="ECO:0000313" key="4">
    <source>
        <dbReference type="Proteomes" id="UP000708148"/>
    </source>
</evidence>
<proteinExistence type="predicted"/>
<gene>
    <name evidence="3" type="ORF">OSTQU699_LOCUS3619</name>
</gene>
<evidence type="ECO:0000256" key="1">
    <source>
        <dbReference type="SAM" id="MobiDB-lite"/>
    </source>
</evidence>
<evidence type="ECO:0000256" key="2">
    <source>
        <dbReference type="SAM" id="SignalP"/>
    </source>
</evidence>
<feature type="chain" id="PRO_5035893120" evidence="2">
    <location>
        <begin position="21"/>
        <end position="369"/>
    </location>
</feature>
<dbReference type="AlphaFoldDB" id="A0A8S1IWH2"/>
<dbReference type="OrthoDB" id="535677at2759"/>
<sequence length="369" mass="39923">MDRANVLILLACLLCGVALAQDECYSVDTSNVSDDPKLALDVCEINDLLGLDPPDYEMAREIYKTGNNAKGTTLFDVATAEYPTELYQKYAVFFGDQQWMHTKIDQALDGEGKFSSDIKRVQAVKKLLQASVLVQRFFYHIDSAVAKTEANNPDGALNSLDRAMAVFYGGDISCSPFGNGQARGIEFGTISEGVSKANKEVHAAIKAGAEALMAMIEDSTADAKDAVKTARDNMLKQVTVIYVQACFKYATLIDTGLEDGVDAAVVEKSQAEGYAYYQAIYPLIADADPAGAEDILKAFNIGAAPDEEAAEQVKAILRSNYAKLSIDEDDVKDFDPEAVTNYEDPPETSCELENPFSSDDSGKPNDVDG</sequence>
<dbReference type="EMBL" id="CAJHUC010000794">
    <property type="protein sequence ID" value="CAD7698258.1"/>
    <property type="molecule type" value="Genomic_DNA"/>
</dbReference>
<feature type="signal peptide" evidence="2">
    <location>
        <begin position="1"/>
        <end position="20"/>
    </location>
</feature>
<keyword evidence="2" id="KW-0732">Signal</keyword>
<evidence type="ECO:0000313" key="3">
    <source>
        <dbReference type="EMBL" id="CAD7698258.1"/>
    </source>
</evidence>